<proteinExistence type="predicted"/>
<protein>
    <submittedName>
        <fullName evidence="2">Uncharacterized protein</fullName>
    </submittedName>
</protein>
<gene>
    <name evidence="2" type="ORF">TGVEG_439670</name>
</gene>
<dbReference type="AlphaFoldDB" id="V4Z858"/>
<evidence type="ECO:0000256" key="1">
    <source>
        <dbReference type="SAM" id="MobiDB-lite"/>
    </source>
</evidence>
<organism evidence="2 3">
    <name type="scientific">Toxoplasma gondii (strain ATCC 50861 / VEG)</name>
    <dbReference type="NCBI Taxonomy" id="432359"/>
    <lineage>
        <taxon>Eukaryota</taxon>
        <taxon>Sar</taxon>
        <taxon>Alveolata</taxon>
        <taxon>Apicomplexa</taxon>
        <taxon>Conoidasida</taxon>
        <taxon>Coccidia</taxon>
        <taxon>Eucoccidiorida</taxon>
        <taxon>Eimeriorina</taxon>
        <taxon>Sarcocystidae</taxon>
        <taxon>Toxoplasma</taxon>
    </lineage>
</organism>
<keyword evidence="3" id="KW-1185">Reference proteome</keyword>
<evidence type="ECO:0000313" key="3">
    <source>
        <dbReference type="Proteomes" id="UP000002226"/>
    </source>
</evidence>
<name>V4Z858_TOXGV</name>
<sequence length="142" mass="16451">MFRKMLECGRDPCKEEACSQFCVLVGFFRELLRASRPARMRLCAHESVRVVEALLTPLPFSWLFLEMFSFENTATDVQLATPFVEFDRRRCGGVDLVSSFLRFSSVLGGRLHCRRKRRKTRGSVQAPFNKRCTGPAEHPQFW</sequence>
<accession>V4Z858</accession>
<dbReference type="VEuPathDB" id="ToxoDB:TGVEG_439670"/>
<feature type="region of interest" description="Disordered" evidence="1">
    <location>
        <begin position="122"/>
        <end position="142"/>
    </location>
</feature>
<dbReference type="EMBL" id="AAYL02000008">
    <property type="protein sequence ID" value="ESS36359.1"/>
    <property type="molecule type" value="Genomic_DNA"/>
</dbReference>
<reference evidence="2" key="1">
    <citation type="submission" date="2007-03" db="EMBL/GenBank/DDBJ databases">
        <authorList>
            <person name="Paulsen I."/>
        </authorList>
    </citation>
    <scope>NUCLEOTIDE SEQUENCE</scope>
    <source>
        <strain evidence="2">VEG</strain>
    </source>
</reference>
<dbReference type="Proteomes" id="UP000002226">
    <property type="component" value="Unassembled WGS sequence"/>
</dbReference>
<comment type="caution">
    <text evidence="2">The sequence shown here is derived from an EMBL/GenBank/DDBJ whole genome shotgun (WGS) entry which is preliminary data.</text>
</comment>
<evidence type="ECO:0000313" key="2">
    <source>
        <dbReference type="EMBL" id="ESS36359.1"/>
    </source>
</evidence>